<proteinExistence type="predicted"/>
<dbReference type="RefSeq" id="WP_126423564.1">
    <property type="nucleotide sequence ID" value="NZ_AP018828.1"/>
</dbReference>
<organism evidence="2 3">
    <name type="scientific">Asticcacaulis excentricus</name>
    <dbReference type="NCBI Taxonomy" id="78587"/>
    <lineage>
        <taxon>Bacteria</taxon>
        <taxon>Pseudomonadati</taxon>
        <taxon>Pseudomonadota</taxon>
        <taxon>Alphaproteobacteria</taxon>
        <taxon>Caulobacterales</taxon>
        <taxon>Caulobacteraceae</taxon>
        <taxon>Asticcacaulis</taxon>
    </lineage>
</organism>
<evidence type="ECO:0000256" key="1">
    <source>
        <dbReference type="SAM" id="Phobius"/>
    </source>
</evidence>
<gene>
    <name evidence="2" type="ORF">EM6_2547</name>
</gene>
<keyword evidence="1" id="KW-1133">Transmembrane helix</keyword>
<feature type="transmembrane region" description="Helical" evidence="1">
    <location>
        <begin position="50"/>
        <end position="67"/>
    </location>
</feature>
<dbReference type="EMBL" id="AP018828">
    <property type="protein sequence ID" value="BBF81931.1"/>
    <property type="molecule type" value="Genomic_DNA"/>
</dbReference>
<reference evidence="3" key="2">
    <citation type="journal article" date="2017" name="Plant Physiol. Biochem.">
        <title>Differential oxidative and antioxidative response of duckweed Lemna minor toward plant growth promoting/inhibiting bacteria.</title>
        <authorList>
            <person name="Ishizawa H."/>
            <person name="Kuroda M."/>
            <person name="Morikawa M."/>
            <person name="Ike M."/>
        </authorList>
    </citation>
    <scope>NUCLEOTIDE SEQUENCE [LARGE SCALE GENOMIC DNA]</scope>
    <source>
        <strain evidence="3">M6</strain>
    </source>
</reference>
<evidence type="ECO:0000313" key="2">
    <source>
        <dbReference type="EMBL" id="BBF81931.1"/>
    </source>
</evidence>
<name>A0A3G9G7T7_9CAUL</name>
<accession>A0A3G9G7T7</accession>
<keyword evidence="1" id="KW-0812">Transmembrane</keyword>
<sequence>MTRRIVPVATQVLSLLPFVQTLTGRAPSAKLIAAAGLINTPYARRVAPGLSGLISVGLAVVAVARFVRDIQRRKATRISGRRA</sequence>
<dbReference type="OrthoDB" id="7174032at2"/>
<reference evidence="3" key="1">
    <citation type="journal article" date="2017" name="Biotechnol. Biofuels">
        <title>Evaluation of environmental bacterial communities as a factor affecting the growth of duckweed Lemna minor.</title>
        <authorList>
            <person name="Ishizawa H."/>
            <person name="Kuroda M."/>
            <person name="Morikawa M."/>
            <person name="Ike M."/>
        </authorList>
    </citation>
    <scope>NUCLEOTIDE SEQUENCE [LARGE SCALE GENOMIC DNA]</scope>
    <source>
        <strain evidence="3">M6</strain>
    </source>
</reference>
<evidence type="ECO:0000313" key="3">
    <source>
        <dbReference type="Proteomes" id="UP000278756"/>
    </source>
</evidence>
<dbReference type="AlphaFoldDB" id="A0A3G9G7T7"/>
<protein>
    <submittedName>
        <fullName evidence="2">Uncharacterized protein</fullName>
    </submittedName>
</protein>
<dbReference type="Proteomes" id="UP000278756">
    <property type="component" value="Chromosome 2"/>
</dbReference>
<keyword evidence="1" id="KW-0472">Membrane</keyword>